<keyword evidence="1" id="KW-0812">Transmembrane</keyword>
<dbReference type="InterPro" id="IPR014710">
    <property type="entry name" value="RmlC-like_jellyroll"/>
</dbReference>
<dbReference type="GO" id="GO:0016853">
    <property type="term" value="F:isomerase activity"/>
    <property type="evidence" value="ECO:0007669"/>
    <property type="project" value="UniProtKB-KW"/>
</dbReference>
<dbReference type="STRING" id="1005945.SAMN05216561_12032"/>
<dbReference type="InterPro" id="IPR051161">
    <property type="entry name" value="Mannose-6P_isomerase_type2"/>
</dbReference>
<gene>
    <name evidence="3" type="ORF">SAMN05216561_12032</name>
</gene>
<dbReference type="InterPro" id="IPR011051">
    <property type="entry name" value="RmlC_Cupin_sf"/>
</dbReference>
<proteinExistence type="predicted"/>
<dbReference type="CDD" id="cd02213">
    <property type="entry name" value="cupin_PMI_typeII_C"/>
    <property type="match status" value="1"/>
</dbReference>
<evidence type="ECO:0000259" key="2">
    <source>
        <dbReference type="Pfam" id="PF01050"/>
    </source>
</evidence>
<keyword evidence="1" id="KW-0472">Membrane</keyword>
<dbReference type="PANTHER" id="PTHR46390:SF1">
    <property type="entry name" value="MANNOSE-1-PHOSPHATE GUANYLYLTRANSFERASE"/>
    <property type="match status" value="1"/>
</dbReference>
<feature type="transmembrane region" description="Helical" evidence="1">
    <location>
        <begin position="6"/>
        <end position="23"/>
    </location>
</feature>
<feature type="transmembrane region" description="Helical" evidence="1">
    <location>
        <begin position="183"/>
        <end position="199"/>
    </location>
</feature>
<dbReference type="RefSeq" id="WP_246166458.1">
    <property type="nucleotide sequence ID" value="NZ_BKAF01000025.1"/>
</dbReference>
<feature type="transmembrane region" description="Helical" evidence="1">
    <location>
        <begin position="132"/>
        <end position="149"/>
    </location>
</feature>
<feature type="transmembrane region" description="Helical" evidence="1">
    <location>
        <begin position="75"/>
        <end position="96"/>
    </location>
</feature>
<reference evidence="3 4" key="1">
    <citation type="submission" date="2016-10" db="EMBL/GenBank/DDBJ databases">
        <authorList>
            <person name="de Groot N.N."/>
        </authorList>
    </citation>
    <scope>NUCLEOTIDE SEQUENCE [LARGE SCALE GENOMIC DNA]</scope>
    <source>
        <strain evidence="3 4">CGMCC 1.11156</strain>
    </source>
</reference>
<evidence type="ECO:0000313" key="3">
    <source>
        <dbReference type="EMBL" id="SFJ18894.1"/>
    </source>
</evidence>
<dbReference type="AlphaFoldDB" id="A0A1I3PBC3"/>
<dbReference type="GO" id="GO:0009298">
    <property type="term" value="P:GDP-mannose biosynthetic process"/>
    <property type="evidence" value="ECO:0007669"/>
    <property type="project" value="TreeGrafter"/>
</dbReference>
<keyword evidence="4" id="KW-1185">Reference proteome</keyword>
<feature type="transmembrane region" description="Helical" evidence="1">
    <location>
        <begin position="357"/>
        <end position="378"/>
    </location>
</feature>
<dbReference type="Proteomes" id="UP000198649">
    <property type="component" value="Unassembled WGS sequence"/>
</dbReference>
<dbReference type="Pfam" id="PF01050">
    <property type="entry name" value="MannoseP_isomer"/>
    <property type="match status" value="1"/>
</dbReference>
<feature type="transmembrane region" description="Helical" evidence="1">
    <location>
        <begin position="265"/>
        <end position="286"/>
    </location>
</feature>
<feature type="transmembrane region" description="Helical" evidence="1">
    <location>
        <begin position="307"/>
        <end position="324"/>
    </location>
</feature>
<dbReference type="GO" id="GO:0005976">
    <property type="term" value="P:polysaccharide metabolic process"/>
    <property type="evidence" value="ECO:0007669"/>
    <property type="project" value="InterPro"/>
</dbReference>
<feature type="transmembrane region" description="Helical" evidence="1">
    <location>
        <begin position="108"/>
        <end position="126"/>
    </location>
</feature>
<dbReference type="GO" id="GO:0004475">
    <property type="term" value="F:mannose-1-phosphate guanylyltransferase (GTP) activity"/>
    <property type="evidence" value="ECO:0007669"/>
    <property type="project" value="TreeGrafter"/>
</dbReference>
<keyword evidence="1" id="KW-1133">Transmembrane helix</keyword>
<dbReference type="InterPro" id="IPR001538">
    <property type="entry name" value="Man6P_isomerase-2_C"/>
</dbReference>
<organism evidence="3 4">
    <name type="scientific">Nocardioides psychrotolerans</name>
    <dbReference type="NCBI Taxonomy" id="1005945"/>
    <lineage>
        <taxon>Bacteria</taxon>
        <taxon>Bacillati</taxon>
        <taxon>Actinomycetota</taxon>
        <taxon>Actinomycetes</taxon>
        <taxon>Propionibacteriales</taxon>
        <taxon>Nocardioidaceae</taxon>
        <taxon>Nocardioides</taxon>
    </lineage>
</organism>
<sequence>MNLCEHPAAVVVIAAMGALVWLPNFARPLGSDEGGFLLVASQWSPGTSLYGDYWVDRPPLLIGLFELADLGGGATALHLLGLLAVVASVLLAGRIGRGAVPDVRHAPALLAATAAVFLTTPLFGSTEVNGELLAVPFVLASVLALLHALSATASTGVPTRVRWSWWAVTGATAMAAPLVKQNMVDGFVVAATAIVWLVVRRRTRNAAEAAAAFTWGAGAVLAATLAWAALRGTGPLELWDAVVMFRLDATAVIAVQANAATPARAITLAVSFLSSGALVLVALAFLPGRGRTRPPKRTATRHAHPDLRVLAATTLAWEAVAVGFGGSYWLHYLLVLVPGLVLTAAAVTAHRPARAKWAAVALAYATAAALVVTANAALGEEPVPDDVAVARYLAAHQQPGDTGVVAFGNPAILESAGLNSPYPQLWSLPVRVLDPHLSQFTDVLTGPEPPTWAVVNGTTLATWGVDASHAQPVFDRQYQLVDLEGDYRIYHLRSPAHATGTRHQRPWGSWEVLDRGDGYQVKRLTVLPHSRLSLQTHRHRSEHWVVVAGTATCVVGEQHVTARIGAHVFVPQGAVHRLANVQDQILEVVEVQHGSYLGEDDIVRLQDDHGRA</sequence>
<name>A0A1I3PBC3_9ACTN</name>
<feature type="transmembrane region" description="Helical" evidence="1">
    <location>
        <begin position="330"/>
        <end position="350"/>
    </location>
</feature>
<dbReference type="SUPFAM" id="SSF51182">
    <property type="entry name" value="RmlC-like cupins"/>
    <property type="match status" value="1"/>
</dbReference>
<protein>
    <submittedName>
        <fullName evidence="3">Mannose-6-phosphate isomerase, cupin superfamily</fullName>
    </submittedName>
</protein>
<dbReference type="PANTHER" id="PTHR46390">
    <property type="entry name" value="MANNOSE-1-PHOSPHATE GUANYLYLTRANSFERASE"/>
    <property type="match status" value="1"/>
</dbReference>
<evidence type="ECO:0000313" key="4">
    <source>
        <dbReference type="Proteomes" id="UP000198649"/>
    </source>
</evidence>
<feature type="transmembrane region" description="Helical" evidence="1">
    <location>
        <begin position="211"/>
        <end position="230"/>
    </location>
</feature>
<feature type="transmembrane region" description="Helical" evidence="1">
    <location>
        <begin position="161"/>
        <end position="177"/>
    </location>
</feature>
<dbReference type="Gene3D" id="2.60.120.10">
    <property type="entry name" value="Jelly Rolls"/>
    <property type="match status" value="1"/>
</dbReference>
<keyword evidence="3" id="KW-0413">Isomerase</keyword>
<evidence type="ECO:0000256" key="1">
    <source>
        <dbReference type="SAM" id="Phobius"/>
    </source>
</evidence>
<dbReference type="EMBL" id="FOQG01000020">
    <property type="protein sequence ID" value="SFJ18894.1"/>
    <property type="molecule type" value="Genomic_DNA"/>
</dbReference>
<feature type="domain" description="Mannose-6-phosphate isomerase type II C-terminal" evidence="2">
    <location>
        <begin position="500"/>
        <end position="607"/>
    </location>
</feature>
<accession>A0A1I3PBC3</accession>